<dbReference type="Pfam" id="PF14319">
    <property type="entry name" value="Zn_Tnp_IS91"/>
    <property type="match status" value="1"/>
</dbReference>
<dbReference type="AlphaFoldDB" id="A0A3B0WYK6"/>
<dbReference type="Pfam" id="PF04986">
    <property type="entry name" value="Y2_Tnp"/>
    <property type="match status" value="1"/>
</dbReference>
<gene>
    <name evidence="3" type="ORF">MNBD_GAMMA04-1155</name>
</gene>
<evidence type="ECO:0000313" key="3">
    <source>
        <dbReference type="EMBL" id="VAW48684.1"/>
    </source>
</evidence>
<dbReference type="GO" id="GO:0003677">
    <property type="term" value="F:DNA binding"/>
    <property type="evidence" value="ECO:0007669"/>
    <property type="project" value="InterPro"/>
</dbReference>
<sequence length="173" mass="19866">MSRFASIIKRFERDFISTYGSSLLPSQRKALGAMKNCRSSLSPLMKTCCSDCEKTGYIPHSCGHRSCPHCQNHEGQVWIERQCQKRLPVNYFMITFTLPRELRSLAFSHQRVVYSLFFQCVWETLNTFSLKDQKLQGTPGVVAVLHTHSRRLDFHPHVHTIMPAGALNKTHSL</sequence>
<dbReference type="PANTHER" id="PTHR37023">
    <property type="entry name" value="TRANSPOSASE"/>
    <property type="match status" value="1"/>
</dbReference>
<accession>A0A3B0WYK6</accession>
<dbReference type="GO" id="GO:0004803">
    <property type="term" value="F:transposase activity"/>
    <property type="evidence" value="ECO:0007669"/>
    <property type="project" value="InterPro"/>
</dbReference>
<name>A0A3B0WYK6_9ZZZZ</name>
<evidence type="ECO:0000259" key="1">
    <source>
        <dbReference type="Pfam" id="PF04986"/>
    </source>
</evidence>
<feature type="domain" description="Transposase IS801/IS1294" evidence="1">
    <location>
        <begin position="140"/>
        <end position="171"/>
    </location>
</feature>
<dbReference type="GO" id="GO:0006313">
    <property type="term" value="P:DNA transposition"/>
    <property type="evidence" value="ECO:0007669"/>
    <property type="project" value="InterPro"/>
</dbReference>
<reference evidence="3" key="1">
    <citation type="submission" date="2018-06" db="EMBL/GenBank/DDBJ databases">
        <authorList>
            <person name="Zhirakovskaya E."/>
        </authorList>
    </citation>
    <scope>NUCLEOTIDE SEQUENCE</scope>
</reference>
<dbReference type="PANTHER" id="PTHR37023:SF1">
    <property type="entry name" value="ISSOD25 TRANSPOSASE TNPA_ISSOD25"/>
    <property type="match status" value="1"/>
</dbReference>
<dbReference type="EMBL" id="UOFB01000281">
    <property type="protein sequence ID" value="VAW48684.1"/>
    <property type="molecule type" value="Genomic_DNA"/>
</dbReference>
<proteinExistence type="predicted"/>
<evidence type="ECO:0000259" key="2">
    <source>
        <dbReference type="Pfam" id="PF14319"/>
    </source>
</evidence>
<feature type="domain" description="Transposase zinc-binding" evidence="2">
    <location>
        <begin position="7"/>
        <end position="98"/>
    </location>
</feature>
<feature type="non-terminal residue" evidence="3">
    <location>
        <position position="173"/>
    </location>
</feature>
<organism evidence="3">
    <name type="scientific">hydrothermal vent metagenome</name>
    <dbReference type="NCBI Taxonomy" id="652676"/>
    <lineage>
        <taxon>unclassified sequences</taxon>
        <taxon>metagenomes</taxon>
        <taxon>ecological metagenomes</taxon>
    </lineage>
</organism>
<dbReference type="InterPro" id="IPR026889">
    <property type="entry name" value="Zn_Tnp"/>
</dbReference>
<dbReference type="InterPro" id="IPR007069">
    <property type="entry name" value="Transposase_32"/>
</dbReference>
<protein>
    <submittedName>
        <fullName evidence="3">Uncharacterized protein</fullName>
    </submittedName>
</protein>